<keyword evidence="4" id="KW-1185">Reference proteome</keyword>
<dbReference type="Proteomes" id="UP001139353">
    <property type="component" value="Unassembled WGS sequence"/>
</dbReference>
<feature type="transmembrane region" description="Helical" evidence="2">
    <location>
        <begin position="12"/>
        <end position="32"/>
    </location>
</feature>
<name>A0A9X1YN96_9BURK</name>
<evidence type="ECO:0000256" key="2">
    <source>
        <dbReference type="SAM" id="Phobius"/>
    </source>
</evidence>
<evidence type="ECO:0000256" key="1">
    <source>
        <dbReference type="SAM" id="Coils"/>
    </source>
</evidence>
<gene>
    <name evidence="3" type="ORF">LPC04_25780</name>
</gene>
<accession>A0A9X1YN96</accession>
<sequence>MLKSLRVPERLFQISMWVISLVFAGFLIGLGGKVVADLPRLEEPPALDQFADQAALSQLRERTMAAHKRQGELDSQRERLRLEQAAAGNAYQSADETFRNWLSTRKATTDPAQDPEVVRRTHELDDLKGRQREAQARVEAVDRDALAAEQAQQAQQRELDALLEAARKPYEHARFVNEMRVFGARLAVTLPLLAIAGWLVARKRRSEYWPLMRGFVIFALYAFFFELVPYLPSYGGYVRYGVGIVLTAIAGHYGIRLMRRYLARRQEIERQTESERRRTLAADEAIKKLAVNVCPGCERPVMTTGDAATNFCVSCGLKLYDRCGACETRKNAFFHFCPTCGTGAAGAPTADASVA</sequence>
<protein>
    <submittedName>
        <fullName evidence="3">Zinc ribbon domain-containing protein</fullName>
    </submittedName>
</protein>
<feature type="transmembrane region" description="Helical" evidence="2">
    <location>
        <begin position="213"/>
        <end position="231"/>
    </location>
</feature>
<comment type="caution">
    <text evidence="3">The sequence shown here is derived from an EMBL/GenBank/DDBJ whole genome shotgun (WGS) entry which is preliminary data.</text>
</comment>
<keyword evidence="2" id="KW-1133">Transmembrane helix</keyword>
<feature type="transmembrane region" description="Helical" evidence="2">
    <location>
        <begin position="182"/>
        <end position="201"/>
    </location>
</feature>
<keyword evidence="2" id="KW-0812">Transmembrane</keyword>
<evidence type="ECO:0000313" key="3">
    <source>
        <dbReference type="EMBL" id="MCK9689141.1"/>
    </source>
</evidence>
<dbReference type="AlphaFoldDB" id="A0A9X1YN96"/>
<feature type="transmembrane region" description="Helical" evidence="2">
    <location>
        <begin position="237"/>
        <end position="255"/>
    </location>
</feature>
<organism evidence="3 4">
    <name type="scientific">Scleromatobacter humisilvae</name>
    <dbReference type="NCBI Taxonomy" id="2897159"/>
    <lineage>
        <taxon>Bacteria</taxon>
        <taxon>Pseudomonadati</taxon>
        <taxon>Pseudomonadota</taxon>
        <taxon>Betaproteobacteria</taxon>
        <taxon>Burkholderiales</taxon>
        <taxon>Sphaerotilaceae</taxon>
        <taxon>Scleromatobacter</taxon>
    </lineage>
</organism>
<feature type="coiled-coil region" evidence="1">
    <location>
        <begin position="124"/>
        <end position="165"/>
    </location>
</feature>
<dbReference type="EMBL" id="JAJLJH010000012">
    <property type="protein sequence ID" value="MCK9689141.1"/>
    <property type="molecule type" value="Genomic_DNA"/>
</dbReference>
<reference evidence="3" key="1">
    <citation type="submission" date="2021-11" db="EMBL/GenBank/DDBJ databases">
        <title>BS-T2-15 a new species belonging to the Comamonadaceae family isolated from the soil of a French oak forest.</title>
        <authorList>
            <person name="Mieszkin S."/>
            <person name="Alain K."/>
        </authorList>
    </citation>
    <scope>NUCLEOTIDE SEQUENCE</scope>
    <source>
        <strain evidence="3">BS-T2-15</strain>
    </source>
</reference>
<evidence type="ECO:0000313" key="4">
    <source>
        <dbReference type="Proteomes" id="UP001139353"/>
    </source>
</evidence>
<proteinExistence type="predicted"/>
<keyword evidence="1" id="KW-0175">Coiled coil</keyword>
<keyword evidence="2" id="KW-0472">Membrane</keyword>